<keyword evidence="3" id="KW-1185">Reference proteome</keyword>
<name>A0A8H5HKT9_9AGAR</name>
<dbReference type="PANTHER" id="PTHR11439">
    <property type="entry name" value="GAG-POL-RELATED RETROTRANSPOSON"/>
    <property type="match status" value="1"/>
</dbReference>
<dbReference type="EMBL" id="JAACJP010000004">
    <property type="protein sequence ID" value="KAF5385137.1"/>
    <property type="molecule type" value="Genomic_DNA"/>
</dbReference>
<organism evidence="2 3">
    <name type="scientific">Tricholomella constricta</name>
    <dbReference type="NCBI Taxonomy" id="117010"/>
    <lineage>
        <taxon>Eukaryota</taxon>
        <taxon>Fungi</taxon>
        <taxon>Dikarya</taxon>
        <taxon>Basidiomycota</taxon>
        <taxon>Agaricomycotina</taxon>
        <taxon>Agaricomycetes</taxon>
        <taxon>Agaricomycetidae</taxon>
        <taxon>Agaricales</taxon>
        <taxon>Tricholomatineae</taxon>
        <taxon>Lyophyllaceae</taxon>
        <taxon>Tricholomella</taxon>
    </lineage>
</organism>
<dbReference type="AlphaFoldDB" id="A0A8H5HKT9"/>
<reference evidence="2 3" key="1">
    <citation type="journal article" date="2020" name="ISME J.">
        <title>Uncovering the hidden diversity of litter-decomposition mechanisms in mushroom-forming fungi.</title>
        <authorList>
            <person name="Floudas D."/>
            <person name="Bentzer J."/>
            <person name="Ahren D."/>
            <person name="Johansson T."/>
            <person name="Persson P."/>
            <person name="Tunlid A."/>
        </authorList>
    </citation>
    <scope>NUCLEOTIDE SEQUENCE [LARGE SCALE GENOMIC DNA]</scope>
    <source>
        <strain evidence="2 3">CBS 661.87</strain>
    </source>
</reference>
<evidence type="ECO:0000313" key="3">
    <source>
        <dbReference type="Proteomes" id="UP000565441"/>
    </source>
</evidence>
<evidence type="ECO:0008006" key="4">
    <source>
        <dbReference type="Google" id="ProtNLM"/>
    </source>
</evidence>
<protein>
    <recommendedName>
        <fullName evidence="4">Polyprotein</fullName>
    </recommendedName>
</protein>
<feature type="region of interest" description="Disordered" evidence="1">
    <location>
        <begin position="266"/>
        <end position="292"/>
    </location>
</feature>
<evidence type="ECO:0000256" key="1">
    <source>
        <dbReference type="SAM" id="MobiDB-lite"/>
    </source>
</evidence>
<dbReference type="PANTHER" id="PTHR11439:SF483">
    <property type="entry name" value="PEPTIDE SYNTHASE GLIP-LIKE, PUTATIVE (AFU_ORTHOLOGUE AFUA_3G12920)-RELATED"/>
    <property type="match status" value="1"/>
</dbReference>
<dbReference type="OrthoDB" id="3051833at2759"/>
<accession>A0A8H5HKT9</accession>
<proteinExistence type="predicted"/>
<sequence length="581" mass="63523">MDDSSSSRSPLSKLGIVKYINWEKSMYGRLMYLGVIRIVLRKEKAPPSPTSADPAAVAAHAIALNIFETRSDKAAGEIYQWLDEANKIHVDAIRDDPAAMWEKLRETHSKSAPNSRFNSLSDLFGIRKLDNESLTDLTTRVEGAMLRVKALRPPDTFDASGNVIKGYTLEKLDEELTIMAMIRALPGEFNSFISSVLLLSTLSKDAVLDAFRTEETQRRAMAEDAEAVAIAIAAAAARILKCYICDGEHTMVDCPLYEKVRTFGKEKTTDSGKGGSSNNKSRGRGARGKKAASAKVEEGCDGPAIKADSAVCCSSSHIPNPAAGLKLSKAQCATSPADIEYMRSVPYIQATGALLYLAMCTRPDIAYTVGVLCRFNTNPGPAHWKAVKHLLRYIRGTLDYRIEYSATAAALAPTGSLFQAFSDADHGGNIDNGRSTTGTLLLVAGGAVSWFSRLQSVVALSTTEAEFVAASETGRELCWLRNFLADIGAPQKGPSHMNMDNQSAISVTKHPEHMGRLKHLDRHWFWLRQAVEDGKVAPSFIPTSEMTADILTKSLPRDTVNKFRRRMGLVGEWTRNFDPPQ</sequence>
<comment type="caution">
    <text evidence="2">The sequence shown here is derived from an EMBL/GenBank/DDBJ whole genome shotgun (WGS) entry which is preliminary data.</text>
</comment>
<dbReference type="CDD" id="cd09272">
    <property type="entry name" value="RNase_HI_RT_Ty1"/>
    <property type="match status" value="1"/>
</dbReference>
<evidence type="ECO:0000313" key="2">
    <source>
        <dbReference type="EMBL" id="KAF5385137.1"/>
    </source>
</evidence>
<feature type="compositionally biased region" description="Basic residues" evidence="1">
    <location>
        <begin position="281"/>
        <end position="292"/>
    </location>
</feature>
<gene>
    <name evidence="2" type="ORF">D9615_001088</name>
</gene>
<dbReference type="Proteomes" id="UP000565441">
    <property type="component" value="Unassembled WGS sequence"/>
</dbReference>